<dbReference type="InterPro" id="IPR052701">
    <property type="entry name" value="GAG_Ulvan_Degrading_Sulfatases"/>
</dbReference>
<evidence type="ECO:0000259" key="1">
    <source>
        <dbReference type="Pfam" id="PF00884"/>
    </source>
</evidence>
<dbReference type="SUPFAM" id="SSF53649">
    <property type="entry name" value="Alkaline phosphatase-like"/>
    <property type="match status" value="1"/>
</dbReference>
<dbReference type="InterPro" id="IPR017850">
    <property type="entry name" value="Alkaline_phosphatase_core_sf"/>
</dbReference>
<dbReference type="EMBL" id="QZKU01000045">
    <property type="protein sequence ID" value="RJP23511.1"/>
    <property type="molecule type" value="Genomic_DNA"/>
</dbReference>
<protein>
    <recommendedName>
        <fullName evidence="1">Sulfatase N-terminal domain-containing protein</fullName>
    </recommendedName>
</protein>
<dbReference type="InterPro" id="IPR000917">
    <property type="entry name" value="Sulfatase_N"/>
</dbReference>
<accession>A0A3A4P6L9</accession>
<evidence type="ECO:0000313" key="2">
    <source>
        <dbReference type="EMBL" id="RJP23511.1"/>
    </source>
</evidence>
<dbReference type="Proteomes" id="UP000265882">
    <property type="component" value="Unassembled WGS sequence"/>
</dbReference>
<dbReference type="Gene3D" id="3.40.720.10">
    <property type="entry name" value="Alkaline Phosphatase, subunit A"/>
    <property type="match status" value="1"/>
</dbReference>
<proteinExistence type="predicted"/>
<dbReference type="Pfam" id="PF00884">
    <property type="entry name" value="Sulfatase"/>
    <property type="match status" value="1"/>
</dbReference>
<evidence type="ECO:0000313" key="3">
    <source>
        <dbReference type="Proteomes" id="UP000265882"/>
    </source>
</evidence>
<comment type="caution">
    <text evidence="2">The sequence shown here is derived from an EMBL/GenBank/DDBJ whole genome shotgun (WGS) entry which is preliminary data.</text>
</comment>
<sequence>MKKHLIIFAAVFAVTIAAPILFWRSKKPNIVLICIDTLRADHFTAEHMPLTYQWAKENAAIYNAAYSNSTWTLPSHVSMFSGLLPSEHKVANQGDKVAPTFDLLPETLQKKGYTTAGFVENLWLSAPFGFSRGFHEYIYNAAPQSAFANAEKFLESAKTPYFIFINTMTVHEWWATLRSYPITDEGFVAAVDNPASGSLYAEAVSASDKQVFQFIAAVLKHDPETRIILTSDHGEGLGESEYGYVSKGHHTYPVPSQTRVPLIISGKPRTEGALFDLRSLKSLIIGEPFPAGAIVSEINYKDIHYTATISERQYAIKESDAKPSNADDIPPDIAAQLKTLGYLN</sequence>
<dbReference type="AlphaFoldDB" id="A0A3A4P6L9"/>
<dbReference type="PANTHER" id="PTHR43751">
    <property type="entry name" value="SULFATASE"/>
    <property type="match status" value="1"/>
</dbReference>
<feature type="domain" description="Sulfatase N-terminal" evidence="1">
    <location>
        <begin position="28"/>
        <end position="268"/>
    </location>
</feature>
<organism evidence="2 3">
    <name type="scientific">Abyssobacteria bacterium (strain SURF_5)</name>
    <dbReference type="NCBI Taxonomy" id="2093360"/>
    <lineage>
        <taxon>Bacteria</taxon>
        <taxon>Pseudomonadati</taxon>
        <taxon>Candidatus Hydrogenedentota</taxon>
        <taxon>Candidatus Abyssobacteria</taxon>
    </lineage>
</organism>
<dbReference type="PANTHER" id="PTHR43751:SF3">
    <property type="entry name" value="SULFATASE N-TERMINAL DOMAIN-CONTAINING PROTEIN"/>
    <property type="match status" value="1"/>
</dbReference>
<name>A0A3A4P6L9_ABYX5</name>
<reference evidence="2 3" key="1">
    <citation type="journal article" date="2017" name="ISME J.">
        <title>Energy and carbon metabolisms in a deep terrestrial subsurface fluid microbial community.</title>
        <authorList>
            <person name="Momper L."/>
            <person name="Jungbluth S.P."/>
            <person name="Lee M.D."/>
            <person name="Amend J.P."/>
        </authorList>
    </citation>
    <scope>NUCLEOTIDE SEQUENCE [LARGE SCALE GENOMIC DNA]</scope>
    <source>
        <strain evidence="2">SURF_5</strain>
    </source>
</reference>
<gene>
    <name evidence="2" type="ORF">C4520_06025</name>
</gene>